<comment type="caution">
    <text evidence="1">The sequence shown here is derived from an EMBL/GenBank/DDBJ whole genome shotgun (WGS) entry which is preliminary data.</text>
</comment>
<reference evidence="1" key="1">
    <citation type="submission" date="2022-02" db="EMBL/GenBank/DDBJ databases">
        <title>Atlantic sturgeon de novo genome assembly.</title>
        <authorList>
            <person name="Stock M."/>
            <person name="Klopp C."/>
            <person name="Guiguen Y."/>
            <person name="Cabau C."/>
            <person name="Parinello H."/>
            <person name="Santidrian Yebra-Pimentel E."/>
            <person name="Kuhl H."/>
            <person name="Dirks R.P."/>
            <person name="Guessner J."/>
            <person name="Wuertz S."/>
            <person name="Du K."/>
            <person name="Schartl M."/>
        </authorList>
    </citation>
    <scope>NUCLEOTIDE SEQUENCE</scope>
    <source>
        <strain evidence="1">STURGEONOMICS-FGT-2020</strain>
        <tissue evidence="1">Whole blood</tissue>
    </source>
</reference>
<dbReference type="AlphaFoldDB" id="A0AAD8GJT0"/>
<evidence type="ECO:0008006" key="3">
    <source>
        <dbReference type="Google" id="ProtNLM"/>
    </source>
</evidence>
<evidence type="ECO:0000313" key="1">
    <source>
        <dbReference type="EMBL" id="KAK1175612.1"/>
    </source>
</evidence>
<dbReference type="GO" id="GO:0004842">
    <property type="term" value="F:ubiquitin-protein transferase activity"/>
    <property type="evidence" value="ECO:0007669"/>
    <property type="project" value="InterPro"/>
</dbReference>
<dbReference type="InterPro" id="IPR035983">
    <property type="entry name" value="Hect_E3_ubiquitin_ligase"/>
</dbReference>
<dbReference type="Proteomes" id="UP001230051">
    <property type="component" value="Unassembled WGS sequence"/>
</dbReference>
<keyword evidence="2" id="KW-1185">Reference proteome</keyword>
<protein>
    <recommendedName>
        <fullName evidence="3">HECT domain-containing protein</fullName>
    </recommendedName>
</protein>
<name>A0AAD8GJT0_ACIOX</name>
<accession>A0AAD8GJT0</accession>
<organism evidence="1 2">
    <name type="scientific">Acipenser oxyrinchus oxyrinchus</name>
    <dbReference type="NCBI Taxonomy" id="40147"/>
    <lineage>
        <taxon>Eukaryota</taxon>
        <taxon>Metazoa</taxon>
        <taxon>Chordata</taxon>
        <taxon>Craniata</taxon>
        <taxon>Vertebrata</taxon>
        <taxon>Euteleostomi</taxon>
        <taxon>Actinopterygii</taxon>
        <taxon>Chondrostei</taxon>
        <taxon>Acipenseriformes</taxon>
        <taxon>Acipenseridae</taxon>
        <taxon>Acipenser</taxon>
    </lineage>
</organism>
<proteinExistence type="predicted"/>
<dbReference type="Gene3D" id="3.30.2410.10">
    <property type="entry name" value="Hect, E3 ligase catalytic domain"/>
    <property type="match status" value="1"/>
</dbReference>
<gene>
    <name evidence="1" type="ORF">AOXY_G286</name>
</gene>
<sequence>MQPRNTFTHKFCCLSGKDDSVIPTRKGKDNLLLAGLGEKKITFQNKDCSPEEFTAELMENFPKLRDGGSYELIRAVGSTRCTSLSVILCPDEGYSPSFLRSPEYGVGSATIYVRPLEQNLNMDVIAENLLSLNGPKVTCVHRHEDFAHSEVRRHVDLCSDGSSKTLIFVGQEDHLVPTTSRFPVESAIFQAVGHMIGHCFLHGGPPLTGLSPAVVCILTGGEEECAPLQIQDCPDVDLDNQKELTQEDNDKMSDIILNWDLPPVTEENRRWLAEKILLHAVIGRRTVQIRQLKGLRDTGVLQMIKERPNLSTVLFPPSSAQIFLPQTILERIVWPSSSTSDSEDEIECSIDSKCRVASFFRQFIENASSAELSDLVKFWIGWAILPQHLNVEVTSDMKMPTAATCMETIKLPGQYTEYSHFH</sequence>
<dbReference type="SUPFAM" id="SSF56204">
    <property type="entry name" value="Hect, E3 ligase catalytic domain"/>
    <property type="match status" value="1"/>
</dbReference>
<dbReference type="EMBL" id="JAGXEW010000001">
    <property type="protein sequence ID" value="KAK1175612.1"/>
    <property type="molecule type" value="Genomic_DNA"/>
</dbReference>
<evidence type="ECO:0000313" key="2">
    <source>
        <dbReference type="Proteomes" id="UP001230051"/>
    </source>
</evidence>